<feature type="transmembrane region" description="Helical" evidence="1">
    <location>
        <begin position="838"/>
        <end position="860"/>
    </location>
</feature>
<keyword evidence="4" id="KW-1185">Reference proteome</keyword>
<feature type="transmembrane region" description="Helical" evidence="1">
    <location>
        <begin position="1033"/>
        <end position="1050"/>
    </location>
</feature>
<dbReference type="PANTHER" id="PTHR43685:SF3">
    <property type="entry name" value="SLR2126 PROTEIN"/>
    <property type="match status" value="1"/>
</dbReference>
<dbReference type="EMBL" id="NMYC01000001">
    <property type="protein sequence ID" value="PLS28115.1"/>
    <property type="molecule type" value="Genomic_DNA"/>
</dbReference>
<dbReference type="InterPro" id="IPR050834">
    <property type="entry name" value="Glycosyltransf_2"/>
</dbReference>
<reference evidence="3 4" key="1">
    <citation type="submission" date="2017-07" db="EMBL/GenBank/DDBJ databases">
        <title>Bifidobacterium novel species.</title>
        <authorList>
            <person name="Lugli G.A."/>
            <person name="Milani C."/>
            <person name="Duranti S."/>
            <person name="Mangifesta M."/>
        </authorList>
    </citation>
    <scope>NUCLEOTIDE SEQUENCE [LARGE SCALE GENOMIC DNA]</scope>
    <source>
        <strain evidence="4">Goo31D</strain>
    </source>
</reference>
<feature type="transmembrane region" description="Helical" evidence="1">
    <location>
        <begin position="335"/>
        <end position="356"/>
    </location>
</feature>
<organism evidence="3 4">
    <name type="scientific">Bifidobacterium anseris</name>
    <dbReference type="NCBI Taxonomy" id="2020963"/>
    <lineage>
        <taxon>Bacteria</taxon>
        <taxon>Bacillati</taxon>
        <taxon>Actinomycetota</taxon>
        <taxon>Actinomycetes</taxon>
        <taxon>Bifidobacteriales</taxon>
        <taxon>Bifidobacteriaceae</taxon>
        <taxon>Bifidobacterium</taxon>
    </lineage>
</organism>
<sequence length="1062" mass="113980">MTVRKPCVPPLKALQGAAKGGYTLLRTLGRMTLSGNSEIQRIIGAALASRPYSHSQRAEANVTAVITVEDDLRYLPRTLRAVLAQSVLPSTIVVADCSGRTVQSVQTSFEIIPTKEDVLETMPEPQRISIQIVRVAQARSFADAVTKVLRNAQVDTSTKTLWLLHDESRPADDHCLERLLDAWANSPTAALLGAKQLDWEGRALHGVGCYAARGRVVSLVVDGEPDQEQYDGRRDVFSVSLAGALVPVNTLAAVHGANPWFGTFDESEDLCRRLCLSGRRVVVVPEARIAHRRARYDGVRSRDGGAIEPDAAVDSSMTQLVGAQKYAMTDMAAPWWPLAWILGLFTALGDAVALLFRKRPYRAMCRLVMPWAALAAVPGALAARHRIAAASHVPRATLAPLIADRRQIRQWKARSRAFDEQRGNVILDPLAVVHLRRRRIRRWAWALAAAALAFAATAAMYWPILRHAFSGESILSNQLLPTDAGWRQLAAAATTPWVYGIGTGIPAPPSPWLLVLMAASVFTAGHVAAALALIFFLSAPASVLSFWALAGVVTRSNPIRVASALCWYGLSLAFGLYSTANLPMLTVMTFLPAALALSFKAVGMYRTEDPVNPRSSVQAAAAAALLFIPAVAAEPQLLLALIVIFVAFLVFVRRHRLMLLLIPLPAAFALAPTLVNAVRYAGDGMWRQLFGDVMIPGAPVNGAPEAIGLTTMVWRAFGLEQAPTWSAALAGDDLTRTVLVLCCIVCAVIALLTLLRPGMLRPCRILWTVTLCGLMLAVTSAVVVIAATPDGAAAGSVLPGVALAACGMLACVAMAAGPGVTPFHRLVTDRTRRFGATTIVQGAVTVFLTAMTAVCLLFGVQTAEAGGVAITGDGLPMVAQDYLAQDPDRRVLALAATNADTVAYTAMRTGRGDLIDSSAAWRVSRAFDHEGHTDDEQLAHIAASLLANSDNDAIRQLSDLGFGGIYVVTDEGRDLSVRAGEQLQANVTASQGTQEVVANAQGTYYRLTLDATASQRIDTTDQRRMETSPWRTAWLWCLAVLVAVYIIVAIPRSRGVSKEEQQ</sequence>
<feature type="transmembrane region" description="Helical" evidence="1">
    <location>
        <begin position="734"/>
        <end position="754"/>
    </location>
</feature>
<comment type="caution">
    <text evidence="3">The sequence shown here is derived from an EMBL/GenBank/DDBJ whole genome shotgun (WGS) entry which is preliminary data.</text>
</comment>
<feature type="transmembrane region" description="Helical" evidence="1">
    <location>
        <begin position="443"/>
        <end position="464"/>
    </location>
</feature>
<name>A0A2N5J1N3_9BIFI</name>
<accession>A0A2N5J1N3</accession>
<feature type="transmembrane region" description="Helical" evidence="1">
    <location>
        <begin position="657"/>
        <end position="678"/>
    </location>
</feature>
<keyword evidence="1" id="KW-0472">Membrane</keyword>
<keyword evidence="1" id="KW-1133">Transmembrane helix</keyword>
<dbReference type="Pfam" id="PF13632">
    <property type="entry name" value="Glyco_trans_2_3"/>
    <property type="match status" value="1"/>
</dbReference>
<feature type="domain" description="Glycosyltransferase 2-like" evidence="2">
    <location>
        <begin position="163"/>
        <end position="294"/>
    </location>
</feature>
<keyword evidence="3" id="KW-0808">Transferase</keyword>
<dbReference type="InterPro" id="IPR029044">
    <property type="entry name" value="Nucleotide-diphossugar_trans"/>
</dbReference>
<feature type="transmembrane region" description="Helical" evidence="1">
    <location>
        <begin position="617"/>
        <end position="650"/>
    </location>
</feature>
<dbReference type="Proteomes" id="UP000234935">
    <property type="component" value="Unassembled WGS sequence"/>
</dbReference>
<proteinExistence type="predicted"/>
<evidence type="ECO:0000313" key="3">
    <source>
        <dbReference type="EMBL" id="PLS28115.1"/>
    </source>
</evidence>
<feature type="transmembrane region" description="Helical" evidence="1">
    <location>
        <begin position="766"/>
        <end position="787"/>
    </location>
</feature>
<dbReference type="PANTHER" id="PTHR43685">
    <property type="entry name" value="GLYCOSYLTRANSFERASE"/>
    <property type="match status" value="1"/>
</dbReference>
<protein>
    <submittedName>
        <fullName evidence="3">Glycosyl transferase family 2</fullName>
    </submittedName>
</protein>
<gene>
    <name evidence="3" type="ORF">CGZ88_0277</name>
</gene>
<evidence type="ECO:0000313" key="4">
    <source>
        <dbReference type="Proteomes" id="UP000234935"/>
    </source>
</evidence>
<dbReference type="AlphaFoldDB" id="A0A2N5J1N3"/>
<evidence type="ECO:0000259" key="2">
    <source>
        <dbReference type="Pfam" id="PF13632"/>
    </source>
</evidence>
<keyword evidence="1" id="KW-0812">Transmembrane</keyword>
<dbReference type="GO" id="GO:0016740">
    <property type="term" value="F:transferase activity"/>
    <property type="evidence" value="ECO:0007669"/>
    <property type="project" value="UniProtKB-KW"/>
</dbReference>
<dbReference type="Gene3D" id="3.90.550.10">
    <property type="entry name" value="Spore Coat Polysaccharide Biosynthesis Protein SpsA, Chain A"/>
    <property type="match status" value="1"/>
</dbReference>
<feature type="transmembrane region" description="Helical" evidence="1">
    <location>
        <begin position="559"/>
        <end position="577"/>
    </location>
</feature>
<feature type="transmembrane region" description="Helical" evidence="1">
    <location>
        <begin position="793"/>
        <end position="817"/>
    </location>
</feature>
<dbReference type="SUPFAM" id="SSF53448">
    <property type="entry name" value="Nucleotide-diphospho-sugar transferases"/>
    <property type="match status" value="1"/>
</dbReference>
<dbReference type="InterPro" id="IPR001173">
    <property type="entry name" value="Glyco_trans_2-like"/>
</dbReference>
<evidence type="ECO:0000256" key="1">
    <source>
        <dbReference type="SAM" id="Phobius"/>
    </source>
</evidence>